<dbReference type="Gene3D" id="2.40.170.20">
    <property type="entry name" value="TonB-dependent receptor, beta-barrel domain"/>
    <property type="match status" value="1"/>
</dbReference>
<protein>
    <recommendedName>
        <fullName evidence="4">TonB-dependent receptor-like beta-barrel domain-containing protein</fullName>
    </recommendedName>
</protein>
<reference evidence="5 6" key="1">
    <citation type="journal article" date="2012" name="J. Bacteriol.">
        <title>Genome Sequence of n-Alkane-Degrading Hydrocarboniphaga effusa Strain AP103T (ATCC BAA-332T).</title>
        <authorList>
            <person name="Chang H.K."/>
            <person name="Zylstra G.J."/>
            <person name="Chae J.C."/>
        </authorList>
    </citation>
    <scope>NUCLEOTIDE SEQUENCE [LARGE SCALE GENOMIC DNA]</scope>
    <source>
        <strain evidence="5 6">AP103</strain>
    </source>
</reference>
<gene>
    <name evidence="5" type="ORF">WQQ_21300</name>
</gene>
<evidence type="ECO:0000313" key="6">
    <source>
        <dbReference type="Proteomes" id="UP000003704"/>
    </source>
</evidence>
<keyword evidence="3" id="KW-0998">Cell outer membrane</keyword>
<dbReference type="PANTHER" id="PTHR36837:SF2">
    <property type="entry name" value="POLY(3-HYDROXYALKANOATE) POLYMERASE SUBUNIT PHAC"/>
    <property type="match status" value="1"/>
</dbReference>
<sequence length="627" mass="69211">MTDNLLITALYGQSKYKHKDQFGNLGDATAPQIFFNGTTAAIDPRLINPNQQVANALAGGTSLIPAGAQETTKSFRFDVEYKLFDHTLRAGIDDNRLKSKDAGEAILTDYFRYVRYPNSRGDQMFLNNQTQTLVEAGATPDADGFYYAVRSRDFTTVTDAQSNQSAQYIEDRWQVTNTVLLTLGLRNEQFENKNGDGETFLKMDDFLSPRLSASWDVFGDATTKIYGSAGRYSLQIPTHVAVRGASRSTLADTYFVYTGVDPVTGAPTGLTQIADVYSANNEYGQAKDPRSVASQNIDPTYQDEFTLGFEQAFLTSYTGGVSLTYRKLKATIDDFCDYRPIDAYAEEHGIDLSKAEFYPFGCATINPGKGNTIYLDPDGADDDEDGVDEEAVAFDLSAADIGLPKPKRTYTALNFFLEHPFRDKWYGKLMYTWAKSKGNTEGQTKSDNGQSDVAVTSTWDFPELMEGANGYLPSDRRHTINGFGYYQVAPEWAVGGAFRLESGRPKNCFGDYAGDGEDIGGGQYGAVFFYCGDGSGDPDGAVATPRGSAGRLPWSYTFDLNVVYQPKYVDGLTLRADVFNLFNRQSTSSINEEHDSVINYGGLNSSYGRVISYTDPRVFRLTASYEF</sequence>
<comment type="caution">
    <text evidence="5">The sequence shown here is derived from an EMBL/GenBank/DDBJ whole genome shotgun (WGS) entry which is preliminary data.</text>
</comment>
<name>I8TE98_9GAMM</name>
<accession>I8TE98</accession>
<dbReference type="AlphaFoldDB" id="I8TE98"/>
<keyword evidence="2" id="KW-0472">Membrane</keyword>
<feature type="domain" description="TonB-dependent receptor-like beta-barrel" evidence="4">
    <location>
        <begin position="39"/>
        <end position="581"/>
    </location>
</feature>
<dbReference type="STRING" id="1172194.WQQ_21300"/>
<dbReference type="Proteomes" id="UP000003704">
    <property type="component" value="Unassembled WGS sequence"/>
</dbReference>
<dbReference type="PANTHER" id="PTHR36837">
    <property type="entry name" value="POLY(3-HYDROXYALKANOATE) POLYMERASE SUBUNIT PHAC"/>
    <property type="match status" value="1"/>
</dbReference>
<evidence type="ECO:0000259" key="4">
    <source>
        <dbReference type="Pfam" id="PF00593"/>
    </source>
</evidence>
<proteinExistence type="predicted"/>
<dbReference type="InterPro" id="IPR036942">
    <property type="entry name" value="Beta-barrel_TonB_sf"/>
</dbReference>
<dbReference type="InterPro" id="IPR000531">
    <property type="entry name" value="Beta-barrel_TonB"/>
</dbReference>
<dbReference type="GO" id="GO:0009279">
    <property type="term" value="C:cell outer membrane"/>
    <property type="evidence" value="ECO:0007669"/>
    <property type="project" value="UniProtKB-SubCell"/>
</dbReference>
<evidence type="ECO:0000256" key="3">
    <source>
        <dbReference type="ARBA" id="ARBA00023237"/>
    </source>
</evidence>
<evidence type="ECO:0000256" key="2">
    <source>
        <dbReference type="ARBA" id="ARBA00023136"/>
    </source>
</evidence>
<dbReference type="InterPro" id="IPR051321">
    <property type="entry name" value="PHA/PHB_synthase"/>
</dbReference>
<keyword evidence="6" id="KW-1185">Reference proteome</keyword>
<dbReference type="OrthoDB" id="9768147at2"/>
<evidence type="ECO:0000313" key="5">
    <source>
        <dbReference type="EMBL" id="EIT71993.1"/>
    </source>
</evidence>
<comment type="subcellular location">
    <subcellularLocation>
        <location evidence="1">Cell outer membrane</location>
    </subcellularLocation>
</comment>
<dbReference type="EMBL" id="AKGD01000001">
    <property type="protein sequence ID" value="EIT71993.1"/>
    <property type="molecule type" value="Genomic_DNA"/>
</dbReference>
<evidence type="ECO:0000256" key="1">
    <source>
        <dbReference type="ARBA" id="ARBA00004442"/>
    </source>
</evidence>
<organism evidence="5 6">
    <name type="scientific">Hydrocarboniphaga effusa AP103</name>
    <dbReference type="NCBI Taxonomy" id="1172194"/>
    <lineage>
        <taxon>Bacteria</taxon>
        <taxon>Pseudomonadati</taxon>
        <taxon>Pseudomonadota</taxon>
        <taxon>Gammaproteobacteria</taxon>
        <taxon>Nevskiales</taxon>
        <taxon>Nevskiaceae</taxon>
        <taxon>Hydrocarboniphaga</taxon>
    </lineage>
</organism>
<dbReference type="SUPFAM" id="SSF56935">
    <property type="entry name" value="Porins"/>
    <property type="match status" value="1"/>
</dbReference>
<dbReference type="Pfam" id="PF00593">
    <property type="entry name" value="TonB_dep_Rec_b-barrel"/>
    <property type="match status" value="1"/>
</dbReference>